<dbReference type="Pfam" id="PF03669">
    <property type="entry name" value="ASTER"/>
    <property type="match status" value="1"/>
</dbReference>
<dbReference type="STRING" id="69332.A0A388JKU2"/>
<dbReference type="GO" id="GO:0005789">
    <property type="term" value="C:endoplasmic reticulum membrane"/>
    <property type="evidence" value="ECO:0007669"/>
    <property type="project" value="InterPro"/>
</dbReference>
<feature type="region of interest" description="Disordered" evidence="6">
    <location>
        <begin position="1"/>
        <end position="20"/>
    </location>
</feature>
<dbReference type="InterPro" id="IPR005351">
    <property type="entry name" value="ASTER"/>
</dbReference>
<dbReference type="OrthoDB" id="284718at2759"/>
<keyword evidence="3 7" id="KW-0812">Transmembrane</keyword>
<dbReference type="PANTHER" id="PTHR13193">
    <property type="entry name" value="CGI-140"/>
    <property type="match status" value="1"/>
</dbReference>
<feature type="transmembrane region" description="Helical" evidence="7">
    <location>
        <begin position="84"/>
        <end position="102"/>
    </location>
</feature>
<reference evidence="8 9" key="1">
    <citation type="journal article" date="2018" name="Cell">
        <title>The Chara Genome: Secondary Complexity and Implications for Plant Terrestrialization.</title>
        <authorList>
            <person name="Nishiyama T."/>
            <person name="Sakayama H."/>
            <person name="Vries J.D."/>
            <person name="Buschmann H."/>
            <person name="Saint-Marcoux D."/>
            <person name="Ullrich K.K."/>
            <person name="Haas F.B."/>
            <person name="Vanderstraeten L."/>
            <person name="Becker D."/>
            <person name="Lang D."/>
            <person name="Vosolsobe S."/>
            <person name="Rombauts S."/>
            <person name="Wilhelmsson P.K.I."/>
            <person name="Janitza P."/>
            <person name="Kern R."/>
            <person name="Heyl A."/>
            <person name="Rumpler F."/>
            <person name="Villalobos L.I.A.C."/>
            <person name="Clay J.M."/>
            <person name="Skokan R."/>
            <person name="Toyoda A."/>
            <person name="Suzuki Y."/>
            <person name="Kagoshima H."/>
            <person name="Schijlen E."/>
            <person name="Tajeshwar N."/>
            <person name="Catarino B."/>
            <person name="Hetherington A.J."/>
            <person name="Saltykova A."/>
            <person name="Bonnot C."/>
            <person name="Breuninger H."/>
            <person name="Symeonidi A."/>
            <person name="Radhakrishnan G.V."/>
            <person name="Van Nieuwerburgh F."/>
            <person name="Deforce D."/>
            <person name="Chang C."/>
            <person name="Karol K.G."/>
            <person name="Hedrich R."/>
            <person name="Ulvskov P."/>
            <person name="Glockner G."/>
            <person name="Delwiche C.F."/>
            <person name="Petrasek J."/>
            <person name="Van de Peer Y."/>
            <person name="Friml J."/>
            <person name="Beilby M."/>
            <person name="Dolan L."/>
            <person name="Kohara Y."/>
            <person name="Sugano S."/>
            <person name="Fujiyama A."/>
            <person name="Delaux P.-M."/>
            <person name="Quint M."/>
            <person name="TheiBen G."/>
            <person name="Hagemann M."/>
            <person name="Harholt J."/>
            <person name="Dunand C."/>
            <person name="Zachgo S."/>
            <person name="Langdale J."/>
            <person name="Maumus F."/>
            <person name="Straeten D.V.D."/>
            <person name="Gould S.B."/>
            <person name="Rensing S.A."/>
        </authorList>
    </citation>
    <scope>NUCLEOTIDE SEQUENCE [LARGE SCALE GENOMIC DNA]</scope>
    <source>
        <strain evidence="8 9">S276</strain>
    </source>
</reference>
<feature type="transmembrane region" description="Helical" evidence="7">
    <location>
        <begin position="39"/>
        <end position="72"/>
    </location>
</feature>
<dbReference type="GO" id="GO:0044183">
    <property type="term" value="F:protein folding chaperone"/>
    <property type="evidence" value="ECO:0007669"/>
    <property type="project" value="InterPro"/>
</dbReference>
<evidence type="ECO:0000256" key="3">
    <source>
        <dbReference type="ARBA" id="ARBA00022692"/>
    </source>
</evidence>
<dbReference type="Gramene" id="GBG46982">
    <property type="protein sequence ID" value="GBG46982"/>
    <property type="gene ID" value="CBR_g90015"/>
</dbReference>
<comment type="caution">
    <text evidence="8">The sequence shown here is derived from an EMBL/GenBank/DDBJ whole genome shotgun (WGS) entry which is preliminary data.</text>
</comment>
<protein>
    <recommendedName>
        <fullName evidence="10">Protein Asterix</fullName>
    </recommendedName>
</protein>
<evidence type="ECO:0000256" key="7">
    <source>
        <dbReference type="SAM" id="Phobius"/>
    </source>
</evidence>
<accession>A0A388JKU2</accession>
<dbReference type="PANTHER" id="PTHR13193:SF0">
    <property type="entry name" value="PAT COMPLEX SUBUNIT ASTERIX"/>
    <property type="match status" value="1"/>
</dbReference>
<comment type="subcellular location">
    <subcellularLocation>
        <location evidence="1">Membrane</location>
    </subcellularLocation>
</comment>
<dbReference type="GO" id="GO:0045048">
    <property type="term" value="P:protein insertion into ER membrane"/>
    <property type="evidence" value="ECO:0007669"/>
    <property type="project" value="InterPro"/>
</dbReference>
<evidence type="ECO:0000256" key="2">
    <source>
        <dbReference type="ARBA" id="ARBA00009066"/>
    </source>
</evidence>
<keyword evidence="4 7" id="KW-1133">Transmembrane helix</keyword>
<evidence type="ECO:0000313" key="8">
    <source>
        <dbReference type="EMBL" id="GBG46982.1"/>
    </source>
</evidence>
<evidence type="ECO:0008006" key="10">
    <source>
        <dbReference type="Google" id="ProtNLM"/>
    </source>
</evidence>
<organism evidence="8 9">
    <name type="scientific">Chara braunii</name>
    <name type="common">Braun's stonewort</name>
    <dbReference type="NCBI Taxonomy" id="69332"/>
    <lineage>
        <taxon>Eukaryota</taxon>
        <taxon>Viridiplantae</taxon>
        <taxon>Streptophyta</taxon>
        <taxon>Charophyceae</taxon>
        <taxon>Charales</taxon>
        <taxon>Characeae</taxon>
        <taxon>Chara</taxon>
    </lineage>
</organism>
<dbReference type="AlphaFoldDB" id="A0A388JKU2"/>
<evidence type="ECO:0000256" key="6">
    <source>
        <dbReference type="SAM" id="MobiDB-lite"/>
    </source>
</evidence>
<evidence type="ECO:0000313" key="9">
    <source>
        <dbReference type="Proteomes" id="UP000265515"/>
    </source>
</evidence>
<gene>
    <name evidence="8" type="ORF">CBR_g90015</name>
</gene>
<sequence length="107" mass="11438">MAPPKASSKVGIGSDPRMPSAAKKYVPTITSPDEVPPDYLSLFAIMAGILGVLLKYKLGSWIALLACAASLANMKNMENDLKQVVCAATFAVMGLVTNYFTARPEMR</sequence>
<name>A0A388JKU2_CHABU</name>
<keyword evidence="9" id="KW-1185">Reference proteome</keyword>
<comment type="similarity">
    <text evidence="2">Belongs to the Asterix family.</text>
</comment>
<dbReference type="EMBL" id="BFEA01010884">
    <property type="protein sequence ID" value="GBG46982.1"/>
    <property type="molecule type" value="Genomic_DNA"/>
</dbReference>
<keyword evidence="5 7" id="KW-0472">Membrane</keyword>
<evidence type="ECO:0000256" key="4">
    <source>
        <dbReference type="ARBA" id="ARBA00022989"/>
    </source>
</evidence>
<proteinExistence type="inferred from homology"/>
<evidence type="ECO:0000256" key="5">
    <source>
        <dbReference type="ARBA" id="ARBA00023136"/>
    </source>
</evidence>
<evidence type="ECO:0000256" key="1">
    <source>
        <dbReference type="ARBA" id="ARBA00004370"/>
    </source>
</evidence>
<dbReference type="Proteomes" id="UP000265515">
    <property type="component" value="Unassembled WGS sequence"/>
</dbReference>
<dbReference type="OMA" id="MFGLMMK"/>